<name>A0ABY8FZU0_9ACTO</name>
<dbReference type="Pfam" id="PF02620">
    <property type="entry name" value="YceD"/>
    <property type="match status" value="1"/>
</dbReference>
<accession>A0ABY8FZU0</accession>
<gene>
    <name evidence="1" type="ORF">P7079_03075</name>
</gene>
<reference evidence="1 2" key="1">
    <citation type="submission" date="2023-03" db="EMBL/GenBank/DDBJ databases">
        <title>Complete genome of Arcanobacterium canis strain DSM 25104 isolated in 2010 from a canine otitis externa in Germany.</title>
        <authorList>
            <person name="Borowiak M."/>
            <person name="Kreitlow A."/>
            <person name="Malorny B."/>
            <person name="Laemmler C."/>
            <person name="Prenger-Berninghoff E."/>
            <person name="Ploetz M."/>
            <person name="Abdulmawjood A."/>
        </authorList>
    </citation>
    <scope>NUCLEOTIDE SEQUENCE [LARGE SCALE GENOMIC DNA]</scope>
    <source>
        <strain evidence="1 2">DSM 25104</strain>
    </source>
</reference>
<keyword evidence="2" id="KW-1185">Reference proteome</keyword>
<dbReference type="InterPro" id="IPR003772">
    <property type="entry name" value="YceD"/>
</dbReference>
<dbReference type="PANTHER" id="PTHR34374">
    <property type="entry name" value="LARGE RIBOSOMAL RNA SUBUNIT ACCUMULATION PROTEIN YCED HOMOLOG 1, CHLOROPLASTIC"/>
    <property type="match status" value="1"/>
</dbReference>
<sequence>MDLKSPFVISIVDLPRQEGAIRQMRTSFNAPADVGVQMYSVEEGSELDVELTLQSVSEGVLIDGYVNAHAHGQCSRCLVDIDDDMNQRVSELVFYPERAAALEDEGDEEAEDFFLIESDRIDLEPIVRDALVLAMPLQPLCQPDCEGLCSVCGERWLDLPSDHEHPEESSDFSVLDALAAKLRAEEEGR</sequence>
<proteinExistence type="predicted"/>
<dbReference type="EMBL" id="CP121208">
    <property type="protein sequence ID" value="WFM83973.1"/>
    <property type="molecule type" value="Genomic_DNA"/>
</dbReference>
<dbReference type="Proteomes" id="UP001215216">
    <property type="component" value="Chromosome"/>
</dbReference>
<protein>
    <submittedName>
        <fullName evidence="1">DUF177 domain-containing protein</fullName>
    </submittedName>
</protein>
<evidence type="ECO:0000313" key="1">
    <source>
        <dbReference type="EMBL" id="WFM83973.1"/>
    </source>
</evidence>
<evidence type="ECO:0000313" key="2">
    <source>
        <dbReference type="Proteomes" id="UP001215216"/>
    </source>
</evidence>
<organism evidence="1 2">
    <name type="scientific">Arcanobacterium canis</name>
    <dbReference type="NCBI Taxonomy" id="999183"/>
    <lineage>
        <taxon>Bacteria</taxon>
        <taxon>Bacillati</taxon>
        <taxon>Actinomycetota</taxon>
        <taxon>Actinomycetes</taxon>
        <taxon>Actinomycetales</taxon>
        <taxon>Actinomycetaceae</taxon>
        <taxon>Arcanobacterium</taxon>
    </lineage>
</organism>
<dbReference type="PANTHER" id="PTHR34374:SF1">
    <property type="entry name" value="LARGE RIBOSOMAL RNA SUBUNIT ACCUMULATION PROTEIN YCED HOMOLOG 1, CHLOROPLASTIC"/>
    <property type="match status" value="1"/>
</dbReference>
<dbReference type="RefSeq" id="WP_278013368.1">
    <property type="nucleotide sequence ID" value="NZ_CP121208.1"/>
</dbReference>